<dbReference type="GO" id="GO:0046872">
    <property type="term" value="F:metal ion binding"/>
    <property type="evidence" value="ECO:0007669"/>
    <property type="project" value="UniProtKB-KW"/>
</dbReference>
<evidence type="ECO:0000256" key="1">
    <source>
        <dbReference type="ARBA" id="ARBA00004418"/>
    </source>
</evidence>
<evidence type="ECO:0000256" key="7">
    <source>
        <dbReference type="ARBA" id="ARBA00022764"/>
    </source>
</evidence>
<dbReference type="PANTHER" id="PTHR30600:SF7">
    <property type="entry name" value="CYTOCHROME C PEROXIDASE-RELATED"/>
    <property type="match status" value="1"/>
</dbReference>
<dbReference type="InterPro" id="IPR004852">
    <property type="entry name" value="Di-haem_cyt_c_peroxidsae"/>
</dbReference>
<keyword evidence="3" id="KW-0575">Peroxidase</keyword>
<dbReference type="GO" id="GO:0009055">
    <property type="term" value="F:electron transfer activity"/>
    <property type="evidence" value="ECO:0007669"/>
    <property type="project" value="InterPro"/>
</dbReference>
<evidence type="ECO:0000256" key="10">
    <source>
        <dbReference type="ARBA" id="ARBA00023004"/>
    </source>
</evidence>
<keyword evidence="10" id="KW-0408">Iron</keyword>
<dbReference type="Pfam" id="PF03150">
    <property type="entry name" value="CCP_MauG"/>
    <property type="match status" value="1"/>
</dbReference>
<dbReference type="InterPro" id="IPR051395">
    <property type="entry name" value="Cytochrome_c_Peroxidase/MauG"/>
</dbReference>
<keyword evidence="4" id="KW-0349">Heme</keyword>
<protein>
    <recommendedName>
        <fullName evidence="11">Cytochrome c domain-containing protein</fullName>
    </recommendedName>
</protein>
<evidence type="ECO:0000256" key="9">
    <source>
        <dbReference type="ARBA" id="ARBA00023002"/>
    </source>
</evidence>
<keyword evidence="8" id="KW-0249">Electron transport</keyword>
<organism evidence="12">
    <name type="scientific">marine sediment metagenome</name>
    <dbReference type="NCBI Taxonomy" id="412755"/>
    <lineage>
        <taxon>unclassified sequences</taxon>
        <taxon>metagenomes</taxon>
        <taxon>ecological metagenomes</taxon>
    </lineage>
</organism>
<gene>
    <name evidence="12" type="ORF">LCGC14_1369670</name>
</gene>
<evidence type="ECO:0000256" key="6">
    <source>
        <dbReference type="ARBA" id="ARBA00022729"/>
    </source>
</evidence>
<sequence length="357" mass="39684">MNIIKFTAISCLMALVVSNVGMPAFTTAGGLIDMGYGRGGRMAGGVKSPRADEPIKQIPISFDYDRAKVELGKKLFFEPRLSKSGWITCNSCHNLSTGGADNLPSSIGHKWFFGPINSPTVLNAKFNLAQFWDGRAKDLKEQAGGPIANPIEMGSTHEIAVNVLQSIPEYVQWFKEVYGDEKIDIDHVTDAIAAFEETLTTPNSRFDLWLRGYDNYISESEKEGYDLFKDKGCIACHNGVGVGGNSYQKFGMAKQYDKDTHTLGRYNVTKKEEDKYVFKVPLLRNIELTAPYFHDASTWNLSEAVNIMAEYQIGLILTDDETDKIVAFLRTLTGEQPEIIFPILPPSTSNTPEPNRN</sequence>
<accession>A0A0F9MKY3</accession>
<dbReference type="Pfam" id="PF00034">
    <property type="entry name" value="Cytochrom_C"/>
    <property type="match status" value="1"/>
</dbReference>
<name>A0A0F9MKY3_9ZZZZ</name>
<evidence type="ECO:0000256" key="4">
    <source>
        <dbReference type="ARBA" id="ARBA00022617"/>
    </source>
</evidence>
<dbReference type="GO" id="GO:0042597">
    <property type="term" value="C:periplasmic space"/>
    <property type="evidence" value="ECO:0007669"/>
    <property type="project" value="UniProtKB-SubCell"/>
</dbReference>
<comment type="subcellular location">
    <subcellularLocation>
        <location evidence="1">Periplasm</location>
    </subcellularLocation>
</comment>
<keyword evidence="2" id="KW-0813">Transport</keyword>
<dbReference type="Gene3D" id="1.10.760.10">
    <property type="entry name" value="Cytochrome c-like domain"/>
    <property type="match status" value="2"/>
</dbReference>
<dbReference type="AlphaFoldDB" id="A0A0F9MKY3"/>
<dbReference type="PROSITE" id="PS51007">
    <property type="entry name" value="CYTC"/>
    <property type="match status" value="2"/>
</dbReference>
<dbReference type="GO" id="GO:0020037">
    <property type="term" value="F:heme binding"/>
    <property type="evidence" value="ECO:0007669"/>
    <property type="project" value="InterPro"/>
</dbReference>
<evidence type="ECO:0000259" key="11">
    <source>
        <dbReference type="PROSITE" id="PS51007"/>
    </source>
</evidence>
<evidence type="ECO:0000256" key="5">
    <source>
        <dbReference type="ARBA" id="ARBA00022723"/>
    </source>
</evidence>
<feature type="domain" description="Cytochrome c" evidence="11">
    <location>
        <begin position="219"/>
        <end position="333"/>
    </location>
</feature>
<evidence type="ECO:0000313" key="12">
    <source>
        <dbReference type="EMBL" id="KKM77475.1"/>
    </source>
</evidence>
<dbReference type="PIRSF" id="PIRSF000294">
    <property type="entry name" value="Cytochrome-c_peroxidase"/>
    <property type="match status" value="1"/>
</dbReference>
<keyword evidence="9" id="KW-0560">Oxidoreductase</keyword>
<dbReference type="EMBL" id="LAZR01008636">
    <property type="protein sequence ID" value="KKM77475.1"/>
    <property type="molecule type" value="Genomic_DNA"/>
</dbReference>
<reference evidence="12" key="1">
    <citation type="journal article" date="2015" name="Nature">
        <title>Complex archaea that bridge the gap between prokaryotes and eukaryotes.</title>
        <authorList>
            <person name="Spang A."/>
            <person name="Saw J.H."/>
            <person name="Jorgensen S.L."/>
            <person name="Zaremba-Niedzwiedzka K."/>
            <person name="Martijn J."/>
            <person name="Lind A.E."/>
            <person name="van Eijk R."/>
            <person name="Schleper C."/>
            <person name="Guy L."/>
            <person name="Ettema T.J."/>
        </authorList>
    </citation>
    <scope>NUCLEOTIDE SEQUENCE</scope>
</reference>
<dbReference type="InterPro" id="IPR009056">
    <property type="entry name" value="Cyt_c-like_dom"/>
</dbReference>
<dbReference type="SUPFAM" id="SSF46626">
    <property type="entry name" value="Cytochrome c"/>
    <property type="match status" value="2"/>
</dbReference>
<dbReference type="PANTHER" id="PTHR30600">
    <property type="entry name" value="CYTOCHROME C PEROXIDASE-RELATED"/>
    <property type="match status" value="1"/>
</dbReference>
<proteinExistence type="predicted"/>
<evidence type="ECO:0000256" key="8">
    <source>
        <dbReference type="ARBA" id="ARBA00022982"/>
    </source>
</evidence>
<evidence type="ECO:0000256" key="2">
    <source>
        <dbReference type="ARBA" id="ARBA00022448"/>
    </source>
</evidence>
<dbReference type="InterPro" id="IPR036909">
    <property type="entry name" value="Cyt_c-like_dom_sf"/>
</dbReference>
<comment type="caution">
    <text evidence="12">The sequence shown here is derived from an EMBL/GenBank/DDBJ whole genome shotgun (WGS) entry which is preliminary data.</text>
</comment>
<dbReference type="InterPro" id="IPR026259">
    <property type="entry name" value="MauG/Cytc_peroxidase"/>
</dbReference>
<feature type="domain" description="Cytochrome c" evidence="11">
    <location>
        <begin position="67"/>
        <end position="175"/>
    </location>
</feature>
<keyword evidence="6" id="KW-0732">Signal</keyword>
<dbReference type="GO" id="GO:0004130">
    <property type="term" value="F:cytochrome-c peroxidase activity"/>
    <property type="evidence" value="ECO:0007669"/>
    <property type="project" value="TreeGrafter"/>
</dbReference>
<keyword evidence="7" id="KW-0574">Periplasm</keyword>
<evidence type="ECO:0000256" key="3">
    <source>
        <dbReference type="ARBA" id="ARBA00022559"/>
    </source>
</evidence>
<keyword evidence="5" id="KW-0479">Metal-binding</keyword>
<dbReference type="FunFam" id="1.10.760.10:FF:000004">
    <property type="entry name" value="Cytochrome c peroxidase"/>
    <property type="match status" value="1"/>
</dbReference>